<dbReference type="GO" id="GO:0019098">
    <property type="term" value="P:reproductive behavior"/>
    <property type="evidence" value="ECO:0007669"/>
    <property type="project" value="UniProtKB-ARBA"/>
</dbReference>
<dbReference type="PANTHER" id="PTHR46088:SF1">
    <property type="entry name" value="TUBULIN--TYROSINE LIGASE-LIKE PROTEIN 12"/>
    <property type="match status" value="1"/>
</dbReference>
<evidence type="ECO:0000313" key="3">
    <source>
        <dbReference type="Proteomes" id="UP000271889"/>
    </source>
</evidence>
<dbReference type="EMBL" id="UYRV01007942">
    <property type="protein sequence ID" value="VDK55099.1"/>
    <property type="molecule type" value="Genomic_DNA"/>
</dbReference>
<dbReference type="AlphaFoldDB" id="A0A3P6R233"/>
<dbReference type="Gene3D" id="3.30.470.20">
    <property type="entry name" value="ATP-grasp fold, B domain"/>
    <property type="match status" value="1"/>
</dbReference>
<keyword evidence="3" id="KW-1185">Reference proteome</keyword>
<dbReference type="OrthoDB" id="60477at2759"/>
<accession>A0A3P6R233</accession>
<dbReference type="PANTHER" id="PTHR46088">
    <property type="entry name" value="TUBULIN--TYROSINE LIGASE-LIKE PROTEIN 12"/>
    <property type="match status" value="1"/>
</dbReference>
<comment type="similarity">
    <text evidence="1">Belongs to the tubulin--tyrosine ligase family.</text>
</comment>
<protein>
    <recommendedName>
        <fullName evidence="4">Tubulin--tyrosine ligase-like protein 9</fullName>
    </recommendedName>
</protein>
<dbReference type="InterPro" id="IPR027749">
    <property type="entry name" value="TTLL12"/>
</dbReference>
<gene>
    <name evidence="2" type="ORF">CGOC_LOCUS3203</name>
</gene>
<reference evidence="2 3" key="1">
    <citation type="submission" date="2018-11" db="EMBL/GenBank/DDBJ databases">
        <authorList>
            <consortium name="Pathogen Informatics"/>
        </authorList>
    </citation>
    <scope>NUCLEOTIDE SEQUENCE [LARGE SCALE GENOMIC DNA]</scope>
</reference>
<dbReference type="GO" id="GO:0005737">
    <property type="term" value="C:cytoplasm"/>
    <property type="evidence" value="ECO:0007669"/>
    <property type="project" value="TreeGrafter"/>
</dbReference>
<proteinExistence type="inferred from homology"/>
<dbReference type="InterPro" id="IPR004344">
    <property type="entry name" value="TTL/TTLL_fam"/>
</dbReference>
<sequence>MKIPARWSISFQECYNLNTELPQFVSCYLERKASGKENTWIIKPWNLARGLDMHIACKYIEHPVLFHRPDNNNLVKFDLRYIIFVTQVRPLRAYVYRKFWTRFAINPFSLDRLDDVETHLTVFNYVDGEKVLQVGGCNPNSDFSVIITVVNHL</sequence>
<dbReference type="Proteomes" id="UP000271889">
    <property type="component" value="Unassembled WGS sequence"/>
</dbReference>
<dbReference type="Pfam" id="PF03133">
    <property type="entry name" value="TTL"/>
    <property type="match status" value="1"/>
</dbReference>
<evidence type="ECO:0000313" key="2">
    <source>
        <dbReference type="EMBL" id="VDK55099.1"/>
    </source>
</evidence>
<dbReference type="PROSITE" id="PS51221">
    <property type="entry name" value="TTL"/>
    <property type="match status" value="1"/>
</dbReference>
<organism evidence="2 3">
    <name type="scientific">Cylicostephanus goldi</name>
    <name type="common">Nematode worm</name>
    <dbReference type="NCBI Taxonomy" id="71465"/>
    <lineage>
        <taxon>Eukaryota</taxon>
        <taxon>Metazoa</taxon>
        <taxon>Ecdysozoa</taxon>
        <taxon>Nematoda</taxon>
        <taxon>Chromadorea</taxon>
        <taxon>Rhabditida</taxon>
        <taxon>Rhabditina</taxon>
        <taxon>Rhabditomorpha</taxon>
        <taxon>Strongyloidea</taxon>
        <taxon>Strongylidae</taxon>
        <taxon>Cylicostephanus</taxon>
    </lineage>
</organism>
<name>A0A3P6R233_CYLGO</name>
<evidence type="ECO:0008006" key="4">
    <source>
        <dbReference type="Google" id="ProtNLM"/>
    </source>
</evidence>
<evidence type="ECO:0000256" key="1">
    <source>
        <dbReference type="ARBA" id="ARBA00006820"/>
    </source>
</evidence>